<protein>
    <submittedName>
        <fullName evidence="2">GATA zinc finger domain-containing protein 10-like isoform X2</fullName>
    </submittedName>
</protein>
<reference evidence="2 3" key="1">
    <citation type="submission" date="2019-08" db="EMBL/GenBank/DDBJ databases">
        <title>Draft genome sequences of two oriental melons (Cucumis melo L. var makuwa).</title>
        <authorList>
            <person name="Kwon S.-Y."/>
        </authorList>
    </citation>
    <scope>NUCLEOTIDE SEQUENCE [LARGE SCALE GENOMIC DNA]</scope>
    <source>
        <strain evidence="3">cv. Chang Bougi</strain>
        <tissue evidence="2">Leaf</tissue>
    </source>
</reference>
<proteinExistence type="predicted"/>
<sequence length="331" mass="38363">MNTMFSIALPFPNMVHLYVTVSMVDLAINLNVEPKYVEEYVDVDQESDAPPVCHEEEMVATNEYTEFRTETDDEFEEMDFDGCEYEVPSNTFTDLDMNAVDDIQEQDPIIVPMVTDNTKLYTRMICENKEMLQHMVKCFAIKSHAPYEVVESTLTKWVIQCKKSNEDKTTRYVHLMFLPFLVQRRRPLVQEPDQLEEVDQHEEEAPPMTQTQKQSEHSYISPVMMMSTFGTTYYDSGVGQSSDFGRGYYNSEVGQSSMDFGQQYYDLGSYPSSSYMHGHGRGRGEHNEYLYYEVPAAVPEQSDKQQQQENAAVPEQSDEQQQQENQEEIQQ</sequence>
<feature type="region of interest" description="Disordered" evidence="1">
    <location>
        <begin position="195"/>
        <end position="217"/>
    </location>
</feature>
<feature type="region of interest" description="Disordered" evidence="1">
    <location>
        <begin position="287"/>
        <end position="331"/>
    </location>
</feature>
<dbReference type="AlphaFoldDB" id="A0A5D3DHR2"/>
<organism evidence="2 3">
    <name type="scientific">Cucumis melo var. makuwa</name>
    <name type="common">Oriental melon</name>
    <dbReference type="NCBI Taxonomy" id="1194695"/>
    <lineage>
        <taxon>Eukaryota</taxon>
        <taxon>Viridiplantae</taxon>
        <taxon>Streptophyta</taxon>
        <taxon>Embryophyta</taxon>
        <taxon>Tracheophyta</taxon>
        <taxon>Spermatophyta</taxon>
        <taxon>Magnoliopsida</taxon>
        <taxon>eudicotyledons</taxon>
        <taxon>Gunneridae</taxon>
        <taxon>Pentapetalae</taxon>
        <taxon>rosids</taxon>
        <taxon>fabids</taxon>
        <taxon>Cucurbitales</taxon>
        <taxon>Cucurbitaceae</taxon>
        <taxon>Benincaseae</taxon>
        <taxon>Cucumis</taxon>
    </lineage>
</organism>
<accession>A0A5D3DHR2</accession>
<name>A0A5D3DHR2_CUCMM</name>
<dbReference type="EMBL" id="SSTD01004586">
    <property type="protein sequence ID" value="TYK23115.1"/>
    <property type="molecule type" value="Genomic_DNA"/>
</dbReference>
<evidence type="ECO:0000313" key="3">
    <source>
        <dbReference type="Proteomes" id="UP000321947"/>
    </source>
</evidence>
<evidence type="ECO:0000256" key="1">
    <source>
        <dbReference type="SAM" id="MobiDB-lite"/>
    </source>
</evidence>
<dbReference type="Proteomes" id="UP000321947">
    <property type="component" value="Unassembled WGS sequence"/>
</dbReference>
<gene>
    <name evidence="2" type="ORF">E5676_scaffold142G001060</name>
</gene>
<evidence type="ECO:0000313" key="2">
    <source>
        <dbReference type="EMBL" id="TYK23115.1"/>
    </source>
</evidence>
<comment type="caution">
    <text evidence="2">The sequence shown here is derived from an EMBL/GenBank/DDBJ whole genome shotgun (WGS) entry which is preliminary data.</text>
</comment>